<name>A0A228IX08_9BURK</name>
<evidence type="ECO:0000256" key="3">
    <source>
        <dbReference type="ARBA" id="ARBA00022989"/>
    </source>
</evidence>
<dbReference type="EMBL" id="NKFA01000005">
    <property type="protein sequence ID" value="OXI47083.1"/>
    <property type="molecule type" value="Genomic_DNA"/>
</dbReference>
<dbReference type="GO" id="GO:0005524">
    <property type="term" value="F:ATP binding"/>
    <property type="evidence" value="ECO:0007669"/>
    <property type="project" value="InterPro"/>
</dbReference>
<gene>
    <name evidence="6" type="ORF">CFB84_11905</name>
</gene>
<feature type="transmembrane region" description="Helical" evidence="5">
    <location>
        <begin position="85"/>
        <end position="106"/>
    </location>
</feature>
<feature type="transmembrane region" description="Helical" evidence="5">
    <location>
        <begin position="112"/>
        <end position="130"/>
    </location>
</feature>
<dbReference type="OrthoDB" id="9969305at2"/>
<dbReference type="Proteomes" id="UP000214600">
    <property type="component" value="Unassembled WGS sequence"/>
</dbReference>
<evidence type="ECO:0000256" key="4">
    <source>
        <dbReference type="ARBA" id="ARBA00023136"/>
    </source>
</evidence>
<reference evidence="7" key="1">
    <citation type="submission" date="2017-06" db="EMBL/GenBank/DDBJ databases">
        <authorList>
            <person name="LiPuma J."/>
            <person name="Spilker T."/>
        </authorList>
    </citation>
    <scope>NUCLEOTIDE SEQUENCE [LARGE SCALE GENOMIC DNA]</scope>
    <source>
        <strain evidence="7">AU17325</strain>
    </source>
</reference>
<keyword evidence="4 5" id="KW-0472">Membrane</keyword>
<keyword evidence="2 5" id="KW-0812">Transmembrane</keyword>
<accession>A0A228IX08</accession>
<evidence type="ECO:0000256" key="2">
    <source>
        <dbReference type="ARBA" id="ARBA00022692"/>
    </source>
</evidence>
<evidence type="ECO:0000313" key="7">
    <source>
        <dbReference type="Proteomes" id="UP000214600"/>
    </source>
</evidence>
<comment type="subcellular location">
    <subcellularLocation>
        <location evidence="1">Cell membrane</location>
        <topology evidence="1">Multi-pass membrane protein</topology>
    </subcellularLocation>
</comment>
<dbReference type="SUPFAM" id="SSF90123">
    <property type="entry name" value="ABC transporter transmembrane region"/>
    <property type="match status" value="1"/>
</dbReference>
<evidence type="ECO:0000256" key="5">
    <source>
        <dbReference type="SAM" id="Phobius"/>
    </source>
</evidence>
<proteinExistence type="predicted"/>
<dbReference type="AlphaFoldDB" id="A0A228IX08"/>
<comment type="caution">
    <text evidence="6">The sequence shown here is derived from an EMBL/GenBank/DDBJ whole genome shotgun (WGS) entry which is preliminary data.</text>
</comment>
<dbReference type="GO" id="GO:0005886">
    <property type="term" value="C:plasma membrane"/>
    <property type="evidence" value="ECO:0007669"/>
    <property type="project" value="UniProtKB-SubCell"/>
</dbReference>
<protein>
    <submittedName>
        <fullName evidence="6">Uncharacterized protein</fullName>
    </submittedName>
</protein>
<sequence length="142" mass="16079">MQVYEGSLIEGGVSSADGRWKKYTYLKIGNQQINNVRIDMKFDRVLHGQIDRGTVKLWIERWFSRNIIIGITQSDGQTFRQGLGVFYSLLFFSLALGTIFLLVSFARGGSLALVPAALLFLTGLIPWSFIKKVRSIKSDHTY</sequence>
<keyword evidence="3 5" id="KW-1133">Transmembrane helix</keyword>
<evidence type="ECO:0000313" key="6">
    <source>
        <dbReference type="EMBL" id="OXI47083.1"/>
    </source>
</evidence>
<organism evidence="6 7">
    <name type="scientific">Burkholderia aenigmatica</name>
    <dbReference type="NCBI Taxonomy" id="2015348"/>
    <lineage>
        <taxon>Bacteria</taxon>
        <taxon>Pseudomonadati</taxon>
        <taxon>Pseudomonadota</taxon>
        <taxon>Betaproteobacteria</taxon>
        <taxon>Burkholderiales</taxon>
        <taxon>Burkholderiaceae</taxon>
        <taxon>Burkholderia</taxon>
        <taxon>Burkholderia cepacia complex</taxon>
    </lineage>
</organism>
<reference evidence="6 7" key="2">
    <citation type="submission" date="2017-08" db="EMBL/GenBank/DDBJ databases">
        <title>WGS of novel Burkholderia cepaca complex species.</title>
        <authorList>
            <person name="Lipuma J."/>
            <person name="Spilker T."/>
        </authorList>
    </citation>
    <scope>NUCLEOTIDE SEQUENCE [LARGE SCALE GENOMIC DNA]</scope>
    <source>
        <strain evidence="6 7">AU17325</strain>
    </source>
</reference>
<dbReference type="InterPro" id="IPR036640">
    <property type="entry name" value="ABC1_TM_sf"/>
</dbReference>
<evidence type="ECO:0000256" key="1">
    <source>
        <dbReference type="ARBA" id="ARBA00004651"/>
    </source>
</evidence>
<dbReference type="RefSeq" id="WP_089450864.1">
    <property type="nucleotide sequence ID" value="NZ_NKFA01000005.1"/>
</dbReference>